<dbReference type="InterPro" id="IPR036554">
    <property type="entry name" value="GHMP_kinase_C_sf"/>
</dbReference>
<comment type="catalytic activity">
    <reaction evidence="9">
        <text>4-CDP-2-C-methyl-D-erythritol + ATP = 4-CDP-2-C-methyl-D-erythritol 2-phosphate + ADP + H(+)</text>
        <dbReference type="Rhea" id="RHEA:18437"/>
        <dbReference type="ChEBI" id="CHEBI:15378"/>
        <dbReference type="ChEBI" id="CHEBI:30616"/>
        <dbReference type="ChEBI" id="CHEBI:57823"/>
        <dbReference type="ChEBI" id="CHEBI:57919"/>
        <dbReference type="ChEBI" id="CHEBI:456216"/>
        <dbReference type="EC" id="2.7.1.148"/>
    </reaction>
</comment>
<dbReference type="NCBIfam" id="TIGR00154">
    <property type="entry name" value="ispE"/>
    <property type="match status" value="1"/>
</dbReference>
<dbReference type="GO" id="GO:0016114">
    <property type="term" value="P:terpenoid biosynthetic process"/>
    <property type="evidence" value="ECO:0007669"/>
    <property type="project" value="UniProtKB-UniRule"/>
</dbReference>
<feature type="binding site" evidence="9">
    <location>
        <begin position="97"/>
        <end position="107"/>
    </location>
    <ligand>
        <name>ATP</name>
        <dbReference type="ChEBI" id="CHEBI:30616"/>
    </ligand>
</feature>
<evidence type="ECO:0000256" key="2">
    <source>
        <dbReference type="ARBA" id="ARBA00012052"/>
    </source>
</evidence>
<evidence type="ECO:0000259" key="10">
    <source>
        <dbReference type="Pfam" id="PF00288"/>
    </source>
</evidence>
<sequence length="278" mass="31218">MITYPNAKINLGLNIVSKRPDGYHNLETVFYPIPLCDTLSVEAIPDNIQSPNDYLFNIEGTPVDCSPEKNLVIKAFRLLQTEYPLAPIQIRMRKDIPFGAGLGGGSADAAFMLKMLNDYFSLNLSVEKLEELAARLGADCAFFIQNRPTLAKGIGNIFTPVSLSLKGYTLVLVKPEIHISTQEAYAKVRPYIPEYRVQDAISRPIQEWKDIIVNDFEESVFPNHPELNRIKQELYHQGAIYASMSGSGSSIYGIFPTAPQNMAEIFKPHFCWQKTLDI</sequence>
<dbReference type="PANTHER" id="PTHR43527">
    <property type="entry name" value="4-DIPHOSPHOCYTIDYL-2-C-METHYL-D-ERYTHRITOL KINASE, CHLOROPLASTIC"/>
    <property type="match status" value="1"/>
</dbReference>
<dbReference type="PANTHER" id="PTHR43527:SF2">
    <property type="entry name" value="4-DIPHOSPHOCYTIDYL-2-C-METHYL-D-ERYTHRITOL KINASE, CHLOROPLASTIC"/>
    <property type="match status" value="1"/>
</dbReference>
<comment type="function">
    <text evidence="9">Catalyzes the phosphorylation of the position 2 hydroxy group of 4-diphosphocytidyl-2C-methyl-D-erythritol.</text>
</comment>
<evidence type="ECO:0000256" key="5">
    <source>
        <dbReference type="ARBA" id="ARBA00022741"/>
    </source>
</evidence>
<reference evidence="12" key="2">
    <citation type="submission" date="2021-04" db="EMBL/GenBank/DDBJ databases">
        <authorList>
            <person name="Gilroy R."/>
        </authorList>
    </citation>
    <scope>NUCLEOTIDE SEQUENCE</scope>
    <source>
        <strain evidence="12">G3-2149</strain>
    </source>
</reference>
<feature type="active site" evidence="9">
    <location>
        <position position="8"/>
    </location>
</feature>
<dbReference type="InterPro" id="IPR004424">
    <property type="entry name" value="IspE"/>
</dbReference>
<reference evidence="12" key="1">
    <citation type="journal article" date="2021" name="PeerJ">
        <title>Extensive microbial diversity within the chicken gut microbiome revealed by metagenomics and culture.</title>
        <authorList>
            <person name="Gilroy R."/>
            <person name="Ravi A."/>
            <person name="Getino M."/>
            <person name="Pursley I."/>
            <person name="Horton D.L."/>
            <person name="Alikhan N.F."/>
            <person name="Baker D."/>
            <person name="Gharbi K."/>
            <person name="Hall N."/>
            <person name="Watson M."/>
            <person name="Adriaenssens E.M."/>
            <person name="Foster-Nyarko E."/>
            <person name="Jarju S."/>
            <person name="Secka A."/>
            <person name="Antonio M."/>
            <person name="Oren A."/>
            <person name="Chaudhuri R.R."/>
            <person name="La Ragione R."/>
            <person name="Hildebrand F."/>
            <person name="Pallen M.J."/>
        </authorList>
    </citation>
    <scope>NUCLEOTIDE SEQUENCE</scope>
    <source>
        <strain evidence="12">G3-2149</strain>
    </source>
</reference>
<name>A0A9E2L9G5_9BACT</name>
<dbReference type="Pfam" id="PF00288">
    <property type="entry name" value="GHMP_kinases_N"/>
    <property type="match status" value="1"/>
</dbReference>
<dbReference type="Proteomes" id="UP000823865">
    <property type="component" value="Unassembled WGS sequence"/>
</dbReference>
<keyword evidence="5 9" id="KW-0547">Nucleotide-binding</keyword>
<evidence type="ECO:0000256" key="3">
    <source>
        <dbReference type="ARBA" id="ARBA00017473"/>
    </source>
</evidence>
<dbReference type="SUPFAM" id="SSF54211">
    <property type="entry name" value="Ribosomal protein S5 domain 2-like"/>
    <property type="match status" value="1"/>
</dbReference>
<feature type="domain" description="GHMP kinase C-terminal" evidence="11">
    <location>
        <begin position="205"/>
        <end position="264"/>
    </location>
</feature>
<evidence type="ECO:0000256" key="7">
    <source>
        <dbReference type="ARBA" id="ARBA00022840"/>
    </source>
</evidence>
<proteinExistence type="inferred from homology"/>
<evidence type="ECO:0000256" key="8">
    <source>
        <dbReference type="ARBA" id="ARBA00032554"/>
    </source>
</evidence>
<dbReference type="InterPro" id="IPR006204">
    <property type="entry name" value="GHMP_kinase_N_dom"/>
</dbReference>
<evidence type="ECO:0000256" key="1">
    <source>
        <dbReference type="ARBA" id="ARBA00009684"/>
    </source>
</evidence>
<evidence type="ECO:0000256" key="4">
    <source>
        <dbReference type="ARBA" id="ARBA00022679"/>
    </source>
</evidence>
<dbReference type="PIRSF" id="PIRSF010376">
    <property type="entry name" value="IspE"/>
    <property type="match status" value="1"/>
</dbReference>
<feature type="domain" description="GHMP kinase N-terminal" evidence="10">
    <location>
        <begin position="70"/>
        <end position="144"/>
    </location>
</feature>
<dbReference type="GO" id="GO:0019288">
    <property type="term" value="P:isopentenyl diphosphate biosynthetic process, methylerythritol 4-phosphate pathway"/>
    <property type="evidence" value="ECO:0007669"/>
    <property type="project" value="UniProtKB-UniRule"/>
</dbReference>
<keyword evidence="7 9" id="KW-0067">ATP-binding</keyword>
<organism evidence="12 13">
    <name type="scientific">Candidatus Paraprevotella stercoravium</name>
    <dbReference type="NCBI Taxonomy" id="2838725"/>
    <lineage>
        <taxon>Bacteria</taxon>
        <taxon>Pseudomonadati</taxon>
        <taxon>Bacteroidota</taxon>
        <taxon>Bacteroidia</taxon>
        <taxon>Bacteroidales</taxon>
        <taxon>Prevotellaceae</taxon>
        <taxon>Paraprevotella</taxon>
    </lineage>
</organism>
<evidence type="ECO:0000259" key="11">
    <source>
        <dbReference type="Pfam" id="PF08544"/>
    </source>
</evidence>
<gene>
    <name evidence="9" type="primary">ispE</name>
    <name evidence="12" type="ORF">H9789_11275</name>
</gene>
<accession>A0A9E2L9G5</accession>
<dbReference type="Gene3D" id="3.30.230.10">
    <property type="match status" value="1"/>
</dbReference>
<keyword evidence="6 9" id="KW-0418">Kinase</keyword>
<dbReference type="EMBL" id="JAHLFU010000228">
    <property type="protein sequence ID" value="MBU3854372.1"/>
    <property type="molecule type" value="Genomic_DNA"/>
</dbReference>
<dbReference type="AlphaFoldDB" id="A0A9E2L9G5"/>
<dbReference type="SUPFAM" id="SSF55060">
    <property type="entry name" value="GHMP Kinase, C-terminal domain"/>
    <property type="match status" value="1"/>
</dbReference>
<dbReference type="EC" id="2.7.1.148" evidence="2 9"/>
<keyword evidence="4 9" id="KW-0808">Transferase</keyword>
<evidence type="ECO:0000313" key="13">
    <source>
        <dbReference type="Proteomes" id="UP000823865"/>
    </source>
</evidence>
<evidence type="ECO:0000256" key="6">
    <source>
        <dbReference type="ARBA" id="ARBA00022777"/>
    </source>
</evidence>
<comment type="similarity">
    <text evidence="1 9">Belongs to the GHMP kinase family. IspE subfamily.</text>
</comment>
<dbReference type="HAMAP" id="MF_00061">
    <property type="entry name" value="IspE"/>
    <property type="match status" value="1"/>
</dbReference>
<dbReference type="InterPro" id="IPR014721">
    <property type="entry name" value="Ribsml_uS5_D2-typ_fold_subgr"/>
</dbReference>
<evidence type="ECO:0000256" key="9">
    <source>
        <dbReference type="HAMAP-Rule" id="MF_00061"/>
    </source>
</evidence>
<evidence type="ECO:0000313" key="12">
    <source>
        <dbReference type="EMBL" id="MBU3854372.1"/>
    </source>
</evidence>
<comment type="pathway">
    <text evidence="9">Isoprenoid biosynthesis; isopentenyl diphosphate biosynthesis via DXP pathway; isopentenyl diphosphate from 1-deoxy-D-xylulose 5-phosphate: step 3/6.</text>
</comment>
<feature type="active site" evidence="9">
    <location>
        <position position="139"/>
    </location>
</feature>
<dbReference type="InterPro" id="IPR020568">
    <property type="entry name" value="Ribosomal_Su5_D2-typ_SF"/>
</dbReference>
<dbReference type="InterPro" id="IPR013750">
    <property type="entry name" value="GHMP_kinase_C_dom"/>
</dbReference>
<dbReference type="GO" id="GO:0005524">
    <property type="term" value="F:ATP binding"/>
    <property type="evidence" value="ECO:0007669"/>
    <property type="project" value="UniProtKB-UniRule"/>
</dbReference>
<dbReference type="GO" id="GO:0050515">
    <property type="term" value="F:4-(cytidine 5'-diphospho)-2-C-methyl-D-erythritol kinase activity"/>
    <property type="evidence" value="ECO:0007669"/>
    <property type="project" value="UniProtKB-UniRule"/>
</dbReference>
<dbReference type="Pfam" id="PF08544">
    <property type="entry name" value="GHMP_kinases_C"/>
    <property type="match status" value="1"/>
</dbReference>
<keyword evidence="9" id="KW-0414">Isoprene biosynthesis</keyword>
<protein>
    <recommendedName>
        <fullName evidence="3 9">4-diphosphocytidyl-2-C-methyl-D-erythritol kinase</fullName>
        <shortName evidence="9">CMK</shortName>
        <ecNumber evidence="2 9">2.7.1.148</ecNumber>
    </recommendedName>
    <alternativeName>
        <fullName evidence="8 9">4-(cytidine-5'-diphospho)-2-C-methyl-D-erythritol kinase</fullName>
    </alternativeName>
</protein>
<dbReference type="Gene3D" id="3.30.70.890">
    <property type="entry name" value="GHMP kinase, C-terminal domain"/>
    <property type="match status" value="1"/>
</dbReference>
<comment type="caution">
    <text evidence="12">The sequence shown here is derived from an EMBL/GenBank/DDBJ whole genome shotgun (WGS) entry which is preliminary data.</text>
</comment>